<reference evidence="3" key="1">
    <citation type="submission" date="2016-02" db="EMBL/GenBank/DDBJ databases">
        <title>BD-12 biosynthetic gene cluster.</title>
        <authorList>
            <person name="Maruyama C."/>
            <person name="Niikura H."/>
            <person name="Izumikawa M."/>
            <person name="Hashimoto J."/>
            <person name="Shin-ya K."/>
            <person name="Komatsu M."/>
            <person name="Ikeda H."/>
            <person name="Kuroda M."/>
            <person name="Sekizuka T."/>
            <person name="Ishikawa J."/>
            <person name="Hamano Y."/>
        </authorList>
    </citation>
    <scope>NUCLEOTIDE SEQUENCE</scope>
    <source>
        <strain evidence="3">NBRC 13826</strain>
    </source>
</reference>
<dbReference type="InterPro" id="IPR001173">
    <property type="entry name" value="Glyco_trans_2-like"/>
</dbReference>
<dbReference type="Gene3D" id="3.90.550.10">
    <property type="entry name" value="Spore Coat Polysaccharide Biosynthesis Protein SpsA, Chain A"/>
    <property type="match status" value="1"/>
</dbReference>
<dbReference type="RefSeq" id="WP_079036417.1">
    <property type="nucleotide sequence ID" value="NZ_BDGW01000038.1"/>
</dbReference>
<organism evidence="3">
    <name type="scientific">Streptomyces luteocolor</name>
    <dbReference type="NCBI Taxonomy" id="285500"/>
    <lineage>
        <taxon>Bacteria</taxon>
        <taxon>Bacillati</taxon>
        <taxon>Actinomycetota</taxon>
        <taxon>Actinomycetes</taxon>
        <taxon>Kitasatosporales</taxon>
        <taxon>Streptomycetaceae</taxon>
        <taxon>Streptomyces</taxon>
    </lineage>
</organism>
<dbReference type="SUPFAM" id="SSF53448">
    <property type="entry name" value="Nucleotide-diphospho-sugar transferases"/>
    <property type="match status" value="1"/>
</dbReference>
<feature type="domain" description="Glycosyltransferase 2-like" evidence="2">
    <location>
        <begin position="26"/>
        <end position="133"/>
    </location>
</feature>
<dbReference type="Pfam" id="PF00535">
    <property type="entry name" value="Glycos_transf_2"/>
    <property type="match status" value="1"/>
</dbReference>
<evidence type="ECO:0000313" key="3">
    <source>
        <dbReference type="EMBL" id="BAU50936.1"/>
    </source>
</evidence>
<dbReference type="AlphaFoldDB" id="A0A125SZD2"/>
<evidence type="ECO:0000259" key="2">
    <source>
        <dbReference type="Pfam" id="PF00535"/>
    </source>
</evidence>
<proteinExistence type="predicted"/>
<dbReference type="PANTHER" id="PTHR43685">
    <property type="entry name" value="GLYCOSYLTRANSFERASE"/>
    <property type="match status" value="1"/>
</dbReference>
<keyword evidence="3" id="KW-0808">Transferase</keyword>
<name>A0A125SZD2_9ACTN</name>
<dbReference type="OrthoDB" id="9771846at2"/>
<accession>A0A125SZD2</accession>
<feature type="region of interest" description="Disordered" evidence="1">
    <location>
        <begin position="313"/>
        <end position="356"/>
    </location>
</feature>
<dbReference type="InterPro" id="IPR029044">
    <property type="entry name" value="Nucleotide-diphossugar_trans"/>
</dbReference>
<dbReference type="EMBL" id="LC122485">
    <property type="protein sequence ID" value="BAU50936.1"/>
    <property type="molecule type" value="Genomic_DNA"/>
</dbReference>
<dbReference type="InterPro" id="IPR050834">
    <property type="entry name" value="Glycosyltransf_2"/>
</dbReference>
<evidence type="ECO:0000256" key="1">
    <source>
        <dbReference type="SAM" id="MobiDB-lite"/>
    </source>
</evidence>
<dbReference type="PANTHER" id="PTHR43685:SF2">
    <property type="entry name" value="GLYCOSYLTRANSFERASE 2-LIKE DOMAIN-CONTAINING PROTEIN"/>
    <property type="match status" value="1"/>
</dbReference>
<feature type="compositionally biased region" description="Basic residues" evidence="1">
    <location>
        <begin position="314"/>
        <end position="324"/>
    </location>
</feature>
<dbReference type="GO" id="GO:0016740">
    <property type="term" value="F:transferase activity"/>
    <property type="evidence" value="ECO:0007669"/>
    <property type="project" value="UniProtKB-KW"/>
</dbReference>
<protein>
    <submittedName>
        <fullName evidence="3">Glycosyl transferase</fullName>
    </submittedName>
</protein>
<sequence length="356" mass="39453">MNDTEAALAAGLARTSIVIALKDDVRIVDCIASVDEDVEIVLALNGASDEIRRIIAEHPRPLVVTEIPDAGNLGAAYNAGAEAASGEYLLYMDSDCTFAPGVVRMMVEAVLDHPVVKGQVVYGESDGLLSRLTARVREFDEGDYVSALSPPLIYDRRVADHIGGYHYDPLVHWCEDREFDFRLQLAEIPVVHLPDAVIHHGAQHGFQNLRSYWRYGIGEAIGQQLGVFTTPAIPVLWRLYDSARTLAGCVRVKGPLAAAFYAVMQATYHTGTVYHLLRDPFKVRDRLPAHAGRTRMLRAVPEHCPKLTPAQRERLRRAHRKRGRKIEPVKDLSVFRTPAPPARTQAVPFSGSRPDN</sequence>